<dbReference type="Gene3D" id="3.40.1550.10">
    <property type="entry name" value="CheC-like"/>
    <property type="match status" value="2"/>
</dbReference>
<dbReference type="GO" id="GO:0006935">
    <property type="term" value="P:chemotaxis"/>
    <property type="evidence" value="ECO:0007669"/>
    <property type="project" value="UniProtKB-KW"/>
</dbReference>
<dbReference type="InterPro" id="IPR007597">
    <property type="entry name" value="CheC"/>
</dbReference>
<accession>A0AAU8CBT9</accession>
<dbReference type="GO" id="GO:0016787">
    <property type="term" value="F:hydrolase activity"/>
    <property type="evidence" value="ECO:0007669"/>
    <property type="project" value="UniProtKB-KW"/>
</dbReference>
<dbReference type="PANTHER" id="PTHR43693">
    <property type="entry name" value="PROTEIN PHOSPHATASE CHEZ"/>
    <property type="match status" value="1"/>
</dbReference>
<evidence type="ECO:0000256" key="1">
    <source>
        <dbReference type="ARBA" id="ARBA00022500"/>
    </source>
</evidence>
<dbReference type="PANTHER" id="PTHR43693:SF1">
    <property type="entry name" value="PROTEIN PHOSPHATASE CHEZ"/>
    <property type="match status" value="1"/>
</dbReference>
<keyword evidence="2" id="KW-0378">Hydrolase</keyword>
<feature type="domain" description="CheC-like protein" evidence="3">
    <location>
        <begin position="94"/>
        <end position="123"/>
    </location>
</feature>
<name>A0AAU8CBT9_9EURY</name>
<evidence type="ECO:0000313" key="4">
    <source>
        <dbReference type="EMBL" id="XCF15714.1"/>
    </source>
</evidence>
<dbReference type="EMBL" id="CP159204">
    <property type="protein sequence ID" value="XCF15714.1"/>
    <property type="molecule type" value="Genomic_DNA"/>
</dbReference>
<dbReference type="Pfam" id="PF04509">
    <property type="entry name" value="CheC"/>
    <property type="match status" value="2"/>
</dbReference>
<dbReference type="CDD" id="cd17911">
    <property type="entry name" value="CheC_ClassIII"/>
    <property type="match status" value="2"/>
</dbReference>
<dbReference type="SUPFAM" id="SSF103039">
    <property type="entry name" value="CheC-like"/>
    <property type="match status" value="2"/>
</dbReference>
<organism evidence="4">
    <name type="scientific">Halobacterium sp. NMX12-1</name>
    <dbReference type="NCBI Taxonomy" id="3166650"/>
    <lineage>
        <taxon>Archaea</taxon>
        <taxon>Methanobacteriati</taxon>
        <taxon>Methanobacteriota</taxon>
        <taxon>Stenosarchaea group</taxon>
        <taxon>Halobacteria</taxon>
        <taxon>Halobacteriales</taxon>
        <taxon>Halobacteriaceae</taxon>
        <taxon>Halobacterium</taxon>
    </lineage>
</organism>
<evidence type="ECO:0000259" key="3">
    <source>
        <dbReference type="Pfam" id="PF04509"/>
    </source>
</evidence>
<dbReference type="InterPro" id="IPR050992">
    <property type="entry name" value="CheZ_family_phosphatases"/>
</dbReference>
<dbReference type="GeneID" id="91109626"/>
<reference evidence="4" key="1">
    <citation type="submission" date="2024-06" db="EMBL/GenBank/DDBJ databases">
        <title>Genome Sequence of an extremely halophilic archaeon isolated from Permian era halite, Salado Formation, Carlsbad, New Mexico: Halobacterium sp. strain NMX12-1.</title>
        <authorList>
            <person name="Sotoa L."/>
            <person name="DasSarma P."/>
            <person name="Anton B.P."/>
            <person name="Vincze T."/>
            <person name="Verma I."/>
            <person name="Eralp B."/>
            <person name="Powers D.W."/>
            <person name="Dozier B.L."/>
            <person name="Roberts R.J."/>
            <person name="DasSarma S."/>
        </authorList>
    </citation>
    <scope>NUCLEOTIDE SEQUENCE</scope>
    <source>
        <strain evidence="4">NMX12-1</strain>
    </source>
</reference>
<dbReference type="AlphaFoldDB" id="A0AAU8CBT9"/>
<sequence>MRVDLDSLASFSHTGAEGGRRAADALETLTGVPAHCELSRTTLVDADGLSAFLGDAATRIAVPFDGALAGRALVSFDEPFAARVAEETGMGGGALPEVANILTSGFVDGWAEEADDTIDIQPPEPADDESLVGDVAVADGAAFVFESRIGLAGVDGVCRFAVLPAPEEFVDYLAADDSLSPDALAAYAQLTAQSADAVADHLAAMTGIDPDAVESHFDFVPVEDVPSLLDDAAYEGAVFETDGPVSTVLAVLFDESEAGAVADALVPSEDPDADLAESAIAELGNVTASGVLDGWANALDTTIDVSTPSHVHDDGRAVLDTVAAAYGRHADTVAVVDATVALSDDLTCRVCAFPSPEDADTVAEIAGTLSAGDADPDFPPEYGGDGT</sequence>
<feature type="domain" description="CheC-like protein" evidence="3">
    <location>
        <begin position="276"/>
        <end position="311"/>
    </location>
</feature>
<dbReference type="KEGG" id="hanx:ABSL23_10720"/>
<protein>
    <submittedName>
        <fullName evidence="4">Chemotaxis protein CheC</fullName>
    </submittedName>
</protein>
<gene>
    <name evidence="4" type="ORF">ABSL23_10720</name>
</gene>
<proteinExistence type="predicted"/>
<dbReference type="RefSeq" id="WP_353633731.1">
    <property type="nucleotide sequence ID" value="NZ_CP159204.1"/>
</dbReference>
<evidence type="ECO:0000256" key="2">
    <source>
        <dbReference type="ARBA" id="ARBA00022801"/>
    </source>
</evidence>
<dbReference type="InterPro" id="IPR028976">
    <property type="entry name" value="CheC-like_sf"/>
</dbReference>
<keyword evidence="1" id="KW-0145">Chemotaxis</keyword>